<name>A0A139GUE9_9PEZI</name>
<organism evidence="1 2">
    <name type="scientific">Pseudocercospora eumusae</name>
    <dbReference type="NCBI Taxonomy" id="321146"/>
    <lineage>
        <taxon>Eukaryota</taxon>
        <taxon>Fungi</taxon>
        <taxon>Dikarya</taxon>
        <taxon>Ascomycota</taxon>
        <taxon>Pezizomycotina</taxon>
        <taxon>Dothideomycetes</taxon>
        <taxon>Dothideomycetidae</taxon>
        <taxon>Mycosphaerellales</taxon>
        <taxon>Mycosphaerellaceae</taxon>
        <taxon>Pseudocercospora</taxon>
    </lineage>
</organism>
<accession>A0A139GUE9</accession>
<gene>
    <name evidence="1" type="ORF">AC578_828</name>
</gene>
<keyword evidence="2" id="KW-1185">Reference proteome</keyword>
<proteinExistence type="predicted"/>
<evidence type="ECO:0000313" key="2">
    <source>
        <dbReference type="Proteomes" id="UP000070133"/>
    </source>
</evidence>
<sequence>MSLWRSYRNLSQRTRLILGGSIMAYATAGLFLSEKAESFFGFTPTEQDKQALKDAVPKFQFVEKDKKEKKERTGRFIARTGKEGFTYMTQTPKCLSVRACATNTRNFLEASAIFSFQRSLPFHQSSGSPLRRFITGEIEYDVYDEAKSQTLDLEKFCLPISTLALVTHHPLQKPNMVSLLREAQVQLEPPSWGMAEIY</sequence>
<evidence type="ECO:0000313" key="1">
    <source>
        <dbReference type="EMBL" id="KXS93797.1"/>
    </source>
</evidence>
<dbReference type="EMBL" id="LFZN01000387">
    <property type="protein sequence ID" value="KXS93797.1"/>
    <property type="molecule type" value="Genomic_DNA"/>
</dbReference>
<comment type="caution">
    <text evidence="1">The sequence shown here is derived from an EMBL/GenBank/DDBJ whole genome shotgun (WGS) entry which is preliminary data.</text>
</comment>
<reference evidence="1 2" key="1">
    <citation type="submission" date="2015-07" db="EMBL/GenBank/DDBJ databases">
        <title>Comparative genomics of the Sigatoka disease complex on banana suggests a link between parallel evolutionary changes in Pseudocercospora fijiensis and Pseudocercospora eumusae and increased virulence on the banana host.</title>
        <authorList>
            <person name="Chang T.-C."/>
            <person name="Salvucci A."/>
            <person name="Crous P.W."/>
            <person name="Stergiopoulos I."/>
        </authorList>
    </citation>
    <scope>NUCLEOTIDE SEQUENCE [LARGE SCALE GENOMIC DNA]</scope>
    <source>
        <strain evidence="1 2">CBS 114824</strain>
    </source>
</reference>
<dbReference type="OrthoDB" id="2555959at2759"/>
<dbReference type="AlphaFoldDB" id="A0A139GUE9"/>
<protein>
    <submittedName>
        <fullName evidence="1">Uncharacterized protein</fullName>
    </submittedName>
</protein>
<dbReference type="STRING" id="321146.A0A139GUE9"/>
<dbReference type="Proteomes" id="UP000070133">
    <property type="component" value="Unassembled WGS sequence"/>
</dbReference>